<feature type="signal peptide" evidence="1">
    <location>
        <begin position="1"/>
        <end position="20"/>
    </location>
</feature>
<sequence>MLQRIMIAGMAALLATCASVDSVNGGEQLEGWKREGEIDVYYVKTPARASELAINKGDPAMMKTTCMESSKLQALDNIIRKMVGESLEAQSGMLDGQTTNYAITSLRNGQIKGVQQKECAPTGEGGSWQNCECVHYVSGPNLKKQIQIEVTKAAER</sequence>
<reference evidence="2 3" key="1">
    <citation type="submission" date="2019-10" db="EMBL/GenBank/DDBJ databases">
        <title>Extracellular Electron Transfer in a Candidatus Methanoperedens spp. Enrichment Culture.</title>
        <authorList>
            <person name="Berger S."/>
            <person name="Rangel Shaw D."/>
            <person name="Berben T."/>
            <person name="In 'T Zandt M."/>
            <person name="Frank J."/>
            <person name="Reimann J."/>
            <person name="Jetten M.S.M."/>
            <person name="Welte C.U."/>
        </authorList>
    </citation>
    <scope>NUCLEOTIDE SEQUENCE [LARGE SCALE GENOMIC DNA]</scope>
    <source>
        <strain evidence="2">SB12</strain>
    </source>
</reference>
<evidence type="ECO:0000313" key="3">
    <source>
        <dbReference type="Proteomes" id="UP000460298"/>
    </source>
</evidence>
<dbReference type="AlphaFoldDB" id="A0A833LXX9"/>
<evidence type="ECO:0008006" key="4">
    <source>
        <dbReference type="Google" id="ProtNLM"/>
    </source>
</evidence>
<evidence type="ECO:0000313" key="2">
    <source>
        <dbReference type="EMBL" id="KAB2933489.1"/>
    </source>
</evidence>
<gene>
    <name evidence="2" type="ORF">F9K24_06470</name>
</gene>
<dbReference type="Proteomes" id="UP000460298">
    <property type="component" value="Unassembled WGS sequence"/>
</dbReference>
<organism evidence="2 3">
    <name type="scientific">Leptonema illini</name>
    <dbReference type="NCBI Taxonomy" id="183"/>
    <lineage>
        <taxon>Bacteria</taxon>
        <taxon>Pseudomonadati</taxon>
        <taxon>Spirochaetota</taxon>
        <taxon>Spirochaetia</taxon>
        <taxon>Leptospirales</taxon>
        <taxon>Leptospiraceae</taxon>
        <taxon>Leptonema</taxon>
    </lineage>
</organism>
<proteinExistence type="predicted"/>
<keyword evidence="1" id="KW-0732">Signal</keyword>
<evidence type="ECO:0000256" key="1">
    <source>
        <dbReference type="SAM" id="SignalP"/>
    </source>
</evidence>
<protein>
    <recommendedName>
        <fullName evidence="4">Lipoprotein</fullName>
    </recommendedName>
</protein>
<dbReference type="EMBL" id="WBUI01000005">
    <property type="protein sequence ID" value="KAB2933489.1"/>
    <property type="molecule type" value="Genomic_DNA"/>
</dbReference>
<comment type="caution">
    <text evidence="2">The sequence shown here is derived from an EMBL/GenBank/DDBJ whole genome shotgun (WGS) entry which is preliminary data.</text>
</comment>
<accession>A0A833LXX9</accession>
<feature type="chain" id="PRO_5032644380" description="Lipoprotein" evidence="1">
    <location>
        <begin position="21"/>
        <end position="156"/>
    </location>
</feature>
<name>A0A833LXX9_9LEPT</name>
<dbReference type="RefSeq" id="WP_002773760.1">
    <property type="nucleotide sequence ID" value="NZ_JQDG01000015.1"/>
</dbReference>